<feature type="region of interest" description="Disordered" evidence="1">
    <location>
        <begin position="500"/>
        <end position="547"/>
    </location>
</feature>
<name>A0A812V1M0_9DINO</name>
<feature type="non-terminal residue" evidence="2">
    <location>
        <position position="737"/>
    </location>
</feature>
<feature type="region of interest" description="Disordered" evidence="1">
    <location>
        <begin position="264"/>
        <end position="300"/>
    </location>
</feature>
<evidence type="ECO:0000313" key="3">
    <source>
        <dbReference type="Proteomes" id="UP000601435"/>
    </source>
</evidence>
<feature type="compositionally biased region" description="Basic and acidic residues" evidence="1">
    <location>
        <begin position="336"/>
        <end position="364"/>
    </location>
</feature>
<evidence type="ECO:0000256" key="1">
    <source>
        <dbReference type="SAM" id="MobiDB-lite"/>
    </source>
</evidence>
<keyword evidence="3" id="KW-1185">Reference proteome</keyword>
<feature type="region of interest" description="Disordered" evidence="1">
    <location>
        <begin position="676"/>
        <end position="695"/>
    </location>
</feature>
<comment type="caution">
    <text evidence="2">The sequence shown here is derived from an EMBL/GenBank/DDBJ whole genome shotgun (WGS) entry which is preliminary data.</text>
</comment>
<dbReference type="EMBL" id="CAJNJA010028214">
    <property type="protein sequence ID" value="CAE7596688.1"/>
    <property type="molecule type" value="Genomic_DNA"/>
</dbReference>
<feature type="region of interest" description="Disordered" evidence="1">
    <location>
        <begin position="585"/>
        <end position="615"/>
    </location>
</feature>
<feature type="compositionally biased region" description="Basic and acidic residues" evidence="1">
    <location>
        <begin position="585"/>
        <end position="594"/>
    </location>
</feature>
<feature type="region of interest" description="Disordered" evidence="1">
    <location>
        <begin position="716"/>
        <end position="737"/>
    </location>
</feature>
<protein>
    <recommendedName>
        <fullName evidence="4">Retrotransposon gag domain-containing protein</fullName>
    </recommendedName>
</protein>
<feature type="compositionally biased region" description="Acidic residues" evidence="1">
    <location>
        <begin position="290"/>
        <end position="300"/>
    </location>
</feature>
<dbReference type="Proteomes" id="UP000601435">
    <property type="component" value="Unassembled WGS sequence"/>
</dbReference>
<feature type="region of interest" description="Disordered" evidence="1">
    <location>
        <begin position="320"/>
        <end position="364"/>
    </location>
</feature>
<dbReference type="AlphaFoldDB" id="A0A812V1M0"/>
<sequence>ATIRAYVITTRGQMGETTDIAYKTVEDSKEFPGQMVEIAASGYTIRATYTVGSTPIVLARILGGALMGGKVTADGMTMAHSQAGDGKDPMITARDLDPLSDSDDLGNSARSYLRQIEVWRRITRLPPSQLGLVLYQHLGGKAWIAAEELSVSRLSTNGGLQYFTGWVAARFLDLEVARIGRAFSDFFRKLRRRPGQTIREYNTEYDRLHGRLREVGCSLPEECAAWLYLDRLQLEESQELNLLASVGNRYSLHHLQHAAVLHDRGQRKPWEGAGGRPKRTNYAHMTDNTPETDEEELFDGEEAVPEDVAEAFMTYQSAKERYRTQQRNRGTTGAPHGEDRPPKPDGPGGDRRGGEGREDRDSKLKAMKARSFCGGCGRKGHWHKDDVCPLNRGGGAKAEGTASVAMTTVLPADVFALKHVPSTLLGAADTACARTVAGTQWLQSYSNLLAEIGKKPVLQKECEEITRAEGNCSPELAMYAKWWQNQQLALSTTAEIMDEESDQDYPANTHPTSTPSRGSWEEVSVTKTKGYSGSTGKGNTKATPKRDNQVLHEKDEKIMDSQPDPSTLAEIQALETKLAILKDKVPNKKDEKLMDSQPGQGRRGDYSEQGGARGQHKWSDVKCCGAIHGDEGITETDYVRGYYNKAISYNAMATTQSNAEGDVAKGPAGGGAYDNMHHDVRDGQPRPRARRFGDDTFDWSDVSFENCQKLLDKELRETTPNTYRAIQQPEGEGEGQV</sequence>
<accession>A0A812V1M0</accession>
<feature type="compositionally biased region" description="Basic and acidic residues" evidence="1">
    <location>
        <begin position="676"/>
        <end position="685"/>
    </location>
</feature>
<organism evidence="2 3">
    <name type="scientific">Symbiodinium necroappetens</name>
    <dbReference type="NCBI Taxonomy" id="1628268"/>
    <lineage>
        <taxon>Eukaryota</taxon>
        <taxon>Sar</taxon>
        <taxon>Alveolata</taxon>
        <taxon>Dinophyceae</taxon>
        <taxon>Suessiales</taxon>
        <taxon>Symbiodiniaceae</taxon>
        <taxon>Symbiodinium</taxon>
    </lineage>
</organism>
<proteinExistence type="predicted"/>
<feature type="compositionally biased region" description="Low complexity" evidence="1">
    <location>
        <begin position="526"/>
        <end position="541"/>
    </location>
</feature>
<evidence type="ECO:0000313" key="2">
    <source>
        <dbReference type="EMBL" id="CAE7596688.1"/>
    </source>
</evidence>
<reference evidence="2" key="1">
    <citation type="submission" date="2021-02" db="EMBL/GenBank/DDBJ databases">
        <authorList>
            <person name="Dougan E. K."/>
            <person name="Rhodes N."/>
            <person name="Thang M."/>
            <person name="Chan C."/>
        </authorList>
    </citation>
    <scope>NUCLEOTIDE SEQUENCE</scope>
</reference>
<gene>
    <name evidence="2" type="ORF">SNEC2469_LOCUS17137</name>
</gene>
<evidence type="ECO:0008006" key="4">
    <source>
        <dbReference type="Google" id="ProtNLM"/>
    </source>
</evidence>